<dbReference type="Gene3D" id="3.30.70.270">
    <property type="match status" value="2"/>
</dbReference>
<reference evidence="1" key="1">
    <citation type="submission" date="2014-09" db="EMBL/GenBank/DDBJ databases">
        <authorList>
            <person name="Aslett A.Martin."/>
        </authorList>
    </citation>
    <scope>NUCLEOTIDE SEQUENCE</scope>
    <source>
        <strain evidence="1">ED321 Heterogonic</strain>
    </source>
</reference>
<dbReference type="Proteomes" id="UP000035682">
    <property type="component" value="Unplaced"/>
</dbReference>
<dbReference type="SUPFAM" id="SSF56672">
    <property type="entry name" value="DNA/RNA polymerases"/>
    <property type="match status" value="1"/>
</dbReference>
<dbReference type="InterPro" id="IPR043502">
    <property type="entry name" value="DNA/RNA_pol_sf"/>
</dbReference>
<dbReference type="WormBase" id="SRAE_0000061600">
    <property type="protein sequence ID" value="SRP00498"/>
    <property type="gene ID" value="WBGene00256363"/>
</dbReference>
<reference evidence="2" key="2">
    <citation type="submission" date="2014-09" db="EMBL/GenBank/DDBJ databases">
        <authorList>
            <person name="Martin A.A."/>
        </authorList>
    </citation>
    <scope>NUCLEOTIDE SEQUENCE</scope>
    <source>
        <strain evidence="2">ED321</strain>
    </source>
</reference>
<evidence type="ECO:0000313" key="3">
    <source>
        <dbReference type="WBParaSite" id="SRAE_0000061600.1"/>
    </source>
</evidence>
<evidence type="ECO:0000313" key="4">
    <source>
        <dbReference type="WormBase" id="SRAE_0000061600"/>
    </source>
</evidence>
<dbReference type="WBParaSite" id="SRAE_0000061600.1">
    <property type="protein sequence ID" value="SRAE_0000061600.1"/>
    <property type="gene ID" value="WBGene00256363"/>
</dbReference>
<dbReference type="RefSeq" id="XP_024500702.1">
    <property type="nucleotide sequence ID" value="XM_024646529.1"/>
</dbReference>
<accession>A0A090MT47</accession>
<gene>
    <name evidence="1 3 4" type="ORF">SRAE_0000061600</name>
</gene>
<dbReference type="InterPro" id="IPR043128">
    <property type="entry name" value="Rev_trsase/Diguanyl_cyclase"/>
</dbReference>
<dbReference type="AlphaFoldDB" id="A0A090MT47"/>
<dbReference type="PANTHER" id="PTHR33064">
    <property type="entry name" value="POL PROTEIN"/>
    <property type="match status" value="1"/>
</dbReference>
<evidence type="ECO:0000313" key="2">
    <source>
        <dbReference type="Proteomes" id="UP000035682"/>
    </source>
</evidence>
<sequence length="465" mass="53820">MNWDKLATSTLVRNFRKSHSTIKYANLIKTEFSNEFRLLSKLETLILENEPLLRDNSSLLCNINTDTIHKNSIHRINKFLEDNPALWDDSHVSSTTFVTIPFPTDFVPTKAPLIRFAKHLRDVSKDILDNDFKKVVNPKNLNNQIIIPKHMTQKMNTMKDIQEKLANYYKGSSDYCFSTFDIKSAYRNCKLHPNQSKYLQFVTEFGTYEPTSLIFGLNVSSYLFIHTLSRIMQGLHISKHGISIPEYKKIQYRSFSHPTNLIQIKQFVQSLNYYRSMIPEFSNITDNFYAMKSFRWTDIEISQFNRLVDILSENIFLSILPSDISSFSLTIQVSYRSICSSLFWRSKSNKDLFDLQVRIDSILIDFTQPITLCAMKKLTKIDDFDSYINLANLINSYSSDLFAPILTKIACGIVPDSQDISTLPKIIAKFINNDQIVLDSNNVIRINNNVTKFILLLKVGQKTHD</sequence>
<evidence type="ECO:0000313" key="1">
    <source>
        <dbReference type="EMBL" id="CEF61493.1"/>
    </source>
</evidence>
<dbReference type="Gene3D" id="3.10.10.10">
    <property type="entry name" value="HIV Type 1 Reverse Transcriptase, subunit A, domain 1"/>
    <property type="match status" value="1"/>
</dbReference>
<dbReference type="GeneID" id="36373861"/>
<keyword evidence="2" id="KW-1185">Reference proteome</keyword>
<dbReference type="CTD" id="36373861"/>
<organism evidence="1">
    <name type="scientific">Strongyloides ratti</name>
    <name type="common">Parasitic roundworm</name>
    <dbReference type="NCBI Taxonomy" id="34506"/>
    <lineage>
        <taxon>Eukaryota</taxon>
        <taxon>Metazoa</taxon>
        <taxon>Ecdysozoa</taxon>
        <taxon>Nematoda</taxon>
        <taxon>Chromadorea</taxon>
        <taxon>Rhabditida</taxon>
        <taxon>Tylenchina</taxon>
        <taxon>Panagrolaimomorpha</taxon>
        <taxon>Strongyloidoidea</taxon>
        <taxon>Strongyloididae</taxon>
        <taxon>Strongyloides</taxon>
    </lineage>
</organism>
<name>A0A090MT47_STRRB</name>
<dbReference type="InterPro" id="IPR051320">
    <property type="entry name" value="Viral_Replic_Matur_Polypro"/>
</dbReference>
<dbReference type="PANTHER" id="PTHR33064:SF37">
    <property type="entry name" value="RIBONUCLEASE H"/>
    <property type="match status" value="1"/>
</dbReference>
<protein>
    <submittedName>
        <fullName evidence="3">Reverse transcriptase domain-containing protein</fullName>
    </submittedName>
</protein>
<reference evidence="3" key="3">
    <citation type="submission" date="2020-12" db="UniProtKB">
        <authorList>
            <consortium name="WormBaseParasite"/>
        </authorList>
    </citation>
    <scope>IDENTIFICATION</scope>
</reference>
<proteinExistence type="predicted"/>
<dbReference type="EMBL" id="LN609409">
    <property type="protein sequence ID" value="CEF61493.1"/>
    <property type="molecule type" value="Genomic_DNA"/>
</dbReference>